<evidence type="ECO:0000256" key="3">
    <source>
        <dbReference type="ARBA" id="ARBA00023136"/>
    </source>
</evidence>
<dbReference type="InterPro" id="IPR043129">
    <property type="entry name" value="ATPase_NBD"/>
</dbReference>
<keyword evidence="9" id="KW-1185">Reference proteome</keyword>
<evidence type="ECO:0000256" key="2">
    <source>
        <dbReference type="ARBA" id="ARBA00022618"/>
    </source>
</evidence>
<dbReference type="SUPFAM" id="SSF53067">
    <property type="entry name" value="Actin-like ATPase domain"/>
    <property type="match status" value="2"/>
</dbReference>
<evidence type="ECO:0000256" key="1">
    <source>
        <dbReference type="ARBA" id="ARBA00022475"/>
    </source>
</evidence>
<keyword evidence="3 5" id="KW-0472">Membrane</keyword>
<dbReference type="CDD" id="cd24048">
    <property type="entry name" value="ASKHA_NBD_FtsA"/>
    <property type="match status" value="1"/>
</dbReference>
<dbReference type="PANTHER" id="PTHR32432:SF4">
    <property type="entry name" value="CELL DIVISION PROTEIN FTSA"/>
    <property type="match status" value="1"/>
</dbReference>
<evidence type="ECO:0000259" key="7">
    <source>
        <dbReference type="SMART" id="SM00842"/>
    </source>
</evidence>
<proteinExistence type="inferred from homology"/>
<dbReference type="EMBL" id="JAQNDL010000001">
    <property type="protein sequence ID" value="MDC0717542.1"/>
    <property type="molecule type" value="Genomic_DNA"/>
</dbReference>
<comment type="function">
    <text evidence="5 6">Cell division protein that is involved in the assembly of the Z ring. May serve as a membrane anchor for the Z ring.</text>
</comment>
<dbReference type="RefSeq" id="WP_272086026.1">
    <property type="nucleotide sequence ID" value="NZ_JAQNDL010000001.1"/>
</dbReference>
<reference evidence="8 9" key="1">
    <citation type="submission" date="2022-11" db="EMBL/GenBank/DDBJ databases">
        <title>Minimal conservation of predation-associated metabolite biosynthetic gene clusters underscores biosynthetic potential of Myxococcota including descriptions for ten novel species: Archangium lansinium sp. nov., Myxococcus landrumus sp. nov., Nannocystis bai.</title>
        <authorList>
            <person name="Ahearne A."/>
            <person name="Stevens C."/>
            <person name="Dowd S."/>
        </authorList>
    </citation>
    <scope>NUCLEOTIDE SEQUENCE [LARGE SCALE GENOMIC DNA]</scope>
    <source>
        <strain evidence="8 9">BB15-2</strain>
    </source>
</reference>
<evidence type="ECO:0000256" key="5">
    <source>
        <dbReference type="HAMAP-Rule" id="MF_02033"/>
    </source>
</evidence>
<dbReference type="GO" id="GO:0051301">
    <property type="term" value="P:cell division"/>
    <property type="evidence" value="ECO:0007669"/>
    <property type="project" value="UniProtKB-KW"/>
</dbReference>
<protein>
    <recommendedName>
        <fullName evidence="5 6">Cell division protein FtsA</fullName>
    </recommendedName>
</protein>
<name>A0ABT5DYM8_9BACT</name>
<dbReference type="HAMAP" id="MF_02033">
    <property type="entry name" value="FtsA"/>
    <property type="match status" value="1"/>
</dbReference>
<dbReference type="Pfam" id="PF14450">
    <property type="entry name" value="FtsA"/>
    <property type="match status" value="2"/>
</dbReference>
<dbReference type="InterPro" id="IPR050696">
    <property type="entry name" value="FtsA/MreB"/>
</dbReference>
<keyword evidence="2 5" id="KW-0132">Cell division</keyword>
<keyword evidence="1 5" id="KW-1003">Cell membrane</keyword>
<comment type="caution">
    <text evidence="8">The sequence shown here is derived from an EMBL/GenBank/DDBJ whole genome shotgun (WGS) entry which is preliminary data.</text>
</comment>
<comment type="similarity">
    <text evidence="5 6">Belongs to the FtsA/MreB family.</text>
</comment>
<dbReference type="InterPro" id="IPR003494">
    <property type="entry name" value="SHS2_FtsA"/>
</dbReference>
<evidence type="ECO:0000256" key="6">
    <source>
        <dbReference type="PIRNR" id="PIRNR003101"/>
    </source>
</evidence>
<dbReference type="SMART" id="SM00842">
    <property type="entry name" value="FtsA"/>
    <property type="match status" value="1"/>
</dbReference>
<comment type="subcellular location">
    <subcellularLocation>
        <location evidence="5">Cell membrane</location>
        <topology evidence="5">Peripheral membrane protein</topology>
        <orientation evidence="5">Cytoplasmic side</orientation>
    </subcellularLocation>
    <text evidence="5">Localizes to the Z ring in an FtsZ-dependent manner. Targeted to the membrane through a conserved C-terminal amphipathic helix.</text>
</comment>
<feature type="domain" description="SHS2" evidence="7">
    <location>
        <begin position="8"/>
        <end position="193"/>
    </location>
</feature>
<sequence>MAEVGEVIVGLDIGTTKVAAIIGEVTESGIDIIGVGTCPSEGLRQGVVVNIEATTNSIAQAIQEAEQMAAVEVQSVFVGIAGGHIRGFSSLGQVSMRNREVTEADVARVLEQAKAVNIPLDRQIIHTLPLEYMIDGQGQIKDPIGMSGVRMEARAHVITAATTSVQNIIKCCNRAGLDVVEVVLQPLASAISVLHEDERELGVVLIDIGGGTTDLTIYSEGTNVFTSVIVMGGHRITQDVAHGLHTSVAEAEAIKRRHGCALVSMIEGDAVVEVAGVGPRPPRAFPRRFLGEVIEPRVEEILLMAQEELLKSGMMEMAGSGIVLTGGGSQMEGMTEIVEDVFQMPVRRGMPVHGASFGRGQPSLTEGGFAQVIQDPKFSTGVGLVLYGAAHQPMAAVNEIHQPRGERRPGIGKRFVGWMRDMF</sequence>
<dbReference type="PANTHER" id="PTHR32432">
    <property type="entry name" value="CELL DIVISION PROTEIN FTSA-RELATED"/>
    <property type="match status" value="1"/>
</dbReference>
<comment type="subunit">
    <text evidence="5">Self-interacts. Interacts with FtsZ.</text>
</comment>
<evidence type="ECO:0000313" key="9">
    <source>
        <dbReference type="Proteomes" id="UP001221686"/>
    </source>
</evidence>
<evidence type="ECO:0000313" key="8">
    <source>
        <dbReference type="EMBL" id="MDC0717542.1"/>
    </source>
</evidence>
<dbReference type="Proteomes" id="UP001221686">
    <property type="component" value="Unassembled WGS sequence"/>
</dbReference>
<organism evidence="8 9">
    <name type="scientific">Nannocystis bainbridge</name>
    <dbReference type="NCBI Taxonomy" id="2995303"/>
    <lineage>
        <taxon>Bacteria</taxon>
        <taxon>Pseudomonadati</taxon>
        <taxon>Myxococcota</taxon>
        <taxon>Polyangia</taxon>
        <taxon>Nannocystales</taxon>
        <taxon>Nannocystaceae</taxon>
        <taxon>Nannocystis</taxon>
    </lineage>
</organism>
<dbReference type="NCBIfam" id="TIGR01174">
    <property type="entry name" value="ftsA"/>
    <property type="match status" value="1"/>
</dbReference>
<accession>A0ABT5DYM8</accession>
<dbReference type="Gene3D" id="3.30.420.40">
    <property type="match status" value="2"/>
</dbReference>
<dbReference type="Gene3D" id="3.30.1490.110">
    <property type="match status" value="1"/>
</dbReference>
<evidence type="ECO:0000256" key="4">
    <source>
        <dbReference type="ARBA" id="ARBA00023306"/>
    </source>
</evidence>
<keyword evidence="4 5" id="KW-0131">Cell cycle</keyword>
<gene>
    <name evidence="5 8" type="primary">ftsA</name>
    <name evidence="8" type="ORF">POL25_11595</name>
</gene>
<dbReference type="PIRSF" id="PIRSF003101">
    <property type="entry name" value="FtsA"/>
    <property type="match status" value="1"/>
</dbReference>
<dbReference type="InterPro" id="IPR020823">
    <property type="entry name" value="Cell_div_FtsA"/>
</dbReference>
<dbReference type="Pfam" id="PF02491">
    <property type="entry name" value="SHS2_FTSA"/>
    <property type="match status" value="1"/>
</dbReference>